<reference evidence="3" key="1">
    <citation type="submission" date="2025-08" db="UniProtKB">
        <authorList>
            <consortium name="RefSeq"/>
        </authorList>
    </citation>
    <scope>IDENTIFICATION</scope>
</reference>
<dbReference type="PANTHER" id="PTHR36751:SF1">
    <property type="entry name" value="F3E22.8 PROTEIN"/>
    <property type="match status" value="1"/>
</dbReference>
<evidence type="ECO:0000313" key="3">
    <source>
        <dbReference type="RefSeq" id="XP_011091011.1"/>
    </source>
</evidence>
<evidence type="ECO:0000256" key="1">
    <source>
        <dbReference type="SAM" id="MobiDB-lite"/>
    </source>
</evidence>
<dbReference type="InParanoid" id="A0A6I9U0R0"/>
<name>A0A6I9U0R0_SESIN</name>
<sequence>MEISVISDAISSIACSTQSLGFSKFILNRPHDVLSLTDTSSDQPPQTSSPFHISAASSPPTRTLTKPRTRKARRVRRKIVLDNDGEESGFFVFSDGGDYNNGDGYFGGGGGGKGWNFGGHGGANWEEFSDNSISDPAFDFVYEILCWIAMSNCLHFAFKKVVRIVADGFGDREKVPMRLTPVC</sequence>
<dbReference type="RefSeq" id="XP_011091011.1">
    <property type="nucleotide sequence ID" value="XM_011092709.2"/>
</dbReference>
<dbReference type="FunCoup" id="A0A6I9U0R0">
    <property type="interactions" value="11"/>
</dbReference>
<feature type="region of interest" description="Disordered" evidence="1">
    <location>
        <begin position="36"/>
        <end position="69"/>
    </location>
</feature>
<feature type="compositionally biased region" description="Low complexity" evidence="1">
    <location>
        <begin position="37"/>
        <end position="50"/>
    </location>
</feature>
<gene>
    <name evidence="3" type="primary">LOC105171557</name>
</gene>
<accession>A0A6I9U0R0</accession>
<evidence type="ECO:0000313" key="2">
    <source>
        <dbReference type="Proteomes" id="UP000504604"/>
    </source>
</evidence>
<proteinExistence type="predicted"/>
<dbReference type="GeneID" id="105171557"/>
<dbReference type="Proteomes" id="UP000504604">
    <property type="component" value="Linkage group LG10"/>
</dbReference>
<protein>
    <submittedName>
        <fullName evidence="3">Uncharacterized protein LOC105171557</fullName>
    </submittedName>
</protein>
<dbReference type="PANTHER" id="PTHR36751">
    <property type="entry name" value="F3E22.8 PROTEIN"/>
    <property type="match status" value="1"/>
</dbReference>
<dbReference type="AlphaFoldDB" id="A0A6I9U0R0"/>
<dbReference type="OrthoDB" id="1914074at2759"/>
<dbReference type="KEGG" id="sind:105171557"/>
<organism evidence="2 3">
    <name type="scientific">Sesamum indicum</name>
    <name type="common">Oriental sesame</name>
    <name type="synonym">Sesamum orientale</name>
    <dbReference type="NCBI Taxonomy" id="4182"/>
    <lineage>
        <taxon>Eukaryota</taxon>
        <taxon>Viridiplantae</taxon>
        <taxon>Streptophyta</taxon>
        <taxon>Embryophyta</taxon>
        <taxon>Tracheophyta</taxon>
        <taxon>Spermatophyta</taxon>
        <taxon>Magnoliopsida</taxon>
        <taxon>eudicotyledons</taxon>
        <taxon>Gunneridae</taxon>
        <taxon>Pentapetalae</taxon>
        <taxon>asterids</taxon>
        <taxon>lamiids</taxon>
        <taxon>Lamiales</taxon>
        <taxon>Pedaliaceae</taxon>
        <taxon>Sesamum</taxon>
    </lineage>
</organism>
<keyword evidence="2" id="KW-1185">Reference proteome</keyword>
<dbReference type="Gramene" id="SIN_1010234.t">
    <property type="protein sequence ID" value="SIN_1010234.t.cds1"/>
    <property type="gene ID" value="SIN_1010234"/>
</dbReference>